<organism evidence="3 4">
    <name type="scientific">Cyanobacterium stanieri (strain ATCC 29140 / PCC 7202)</name>
    <dbReference type="NCBI Taxonomy" id="292563"/>
    <lineage>
        <taxon>Bacteria</taxon>
        <taxon>Bacillati</taxon>
        <taxon>Cyanobacteriota</taxon>
        <taxon>Cyanophyceae</taxon>
        <taxon>Oscillatoriophycideae</taxon>
        <taxon>Chroococcales</taxon>
        <taxon>Geminocystaceae</taxon>
        <taxon>Cyanobacterium</taxon>
    </lineage>
</organism>
<dbReference type="BioCyc" id="CSTA292563:G1353-254-MONOMER"/>
<dbReference type="AlphaFoldDB" id="K9YIM0"/>
<keyword evidence="2" id="KW-0732">Signal</keyword>
<evidence type="ECO:0000256" key="2">
    <source>
        <dbReference type="SAM" id="SignalP"/>
    </source>
</evidence>
<evidence type="ECO:0008006" key="5">
    <source>
        <dbReference type="Google" id="ProtNLM"/>
    </source>
</evidence>
<evidence type="ECO:0000313" key="3">
    <source>
        <dbReference type="EMBL" id="AFZ46235.1"/>
    </source>
</evidence>
<dbReference type="Proteomes" id="UP000010483">
    <property type="component" value="Chromosome"/>
</dbReference>
<name>K9YIM0_CYASC</name>
<feature type="region of interest" description="Disordered" evidence="1">
    <location>
        <begin position="194"/>
        <end position="228"/>
    </location>
</feature>
<proteinExistence type="predicted"/>
<dbReference type="KEGG" id="csn:Cyast_0254"/>
<reference evidence="4" key="1">
    <citation type="journal article" date="2013" name="Proc. Natl. Acad. Sci. U.S.A.">
        <title>Improving the coverage of the cyanobacterial phylum using diversity-driven genome sequencing.</title>
        <authorList>
            <person name="Shih P.M."/>
            <person name="Wu D."/>
            <person name="Latifi A."/>
            <person name="Axen S.D."/>
            <person name="Fewer D.P."/>
            <person name="Talla E."/>
            <person name="Calteau A."/>
            <person name="Cai F."/>
            <person name="Tandeau de Marsac N."/>
            <person name="Rippka R."/>
            <person name="Herdman M."/>
            <person name="Sivonen K."/>
            <person name="Coursin T."/>
            <person name="Laurent T."/>
            <person name="Goodwin L."/>
            <person name="Nolan M."/>
            <person name="Davenport K.W."/>
            <person name="Han C.S."/>
            <person name="Rubin E.M."/>
            <person name="Eisen J.A."/>
            <person name="Woyke T."/>
            <person name="Gugger M."/>
            <person name="Kerfeld C.A."/>
        </authorList>
    </citation>
    <scope>NUCLEOTIDE SEQUENCE [LARGE SCALE GENOMIC DNA]</scope>
    <source>
        <strain evidence="4">ATCC 29140 / PCC 7202</strain>
    </source>
</reference>
<gene>
    <name evidence="3" type="ordered locus">Cyast_0254</name>
</gene>
<dbReference type="Pfam" id="PF14218">
    <property type="entry name" value="COP23"/>
    <property type="match status" value="1"/>
</dbReference>
<sequence length="228" mass="25606">MKKQLIALAVLSGLGFGSLGQTTPAQAQHRNLYRCIMKNDAPTTVVDTPRGRIDLIVWRTEIPQGWSPTRRCQEITKRFQTFSDRGALRYVTSGRLNNQPVICVAENRPGTGISCRNDGLLLTLEHNENPQRVMEQLFDISARVRGGNPITRSVEGGTILAVDRFLEQVEVTEDDEDTEGIDITDKTPEEISELMEEEEVMEEPRVIPARCSGESHDLQPTEEEETQD</sequence>
<accession>K9YIM0</accession>
<protein>
    <recommendedName>
        <fullName evidence="5">Circadian oscillating protein COP23</fullName>
    </recommendedName>
</protein>
<dbReference type="STRING" id="292563.Cyast_0254"/>
<dbReference type="EMBL" id="CP003940">
    <property type="protein sequence ID" value="AFZ46235.1"/>
    <property type="molecule type" value="Genomic_DNA"/>
</dbReference>
<feature type="chain" id="PRO_5003938458" description="Circadian oscillating protein COP23" evidence="2">
    <location>
        <begin position="28"/>
        <end position="228"/>
    </location>
</feature>
<keyword evidence="4" id="KW-1185">Reference proteome</keyword>
<feature type="signal peptide" evidence="2">
    <location>
        <begin position="1"/>
        <end position="27"/>
    </location>
</feature>
<evidence type="ECO:0000313" key="4">
    <source>
        <dbReference type="Proteomes" id="UP000010483"/>
    </source>
</evidence>
<dbReference type="InterPro" id="IPR025478">
    <property type="entry name" value="COP23"/>
</dbReference>
<dbReference type="HOGENOM" id="CLU_101369_0_0_3"/>
<evidence type="ECO:0000256" key="1">
    <source>
        <dbReference type="SAM" id="MobiDB-lite"/>
    </source>
</evidence>
<dbReference type="eggNOG" id="COG2335">
    <property type="taxonomic scope" value="Bacteria"/>
</dbReference>